<organism evidence="2 3">
    <name type="scientific">Pseudoneurospora amorphoporcata</name>
    <dbReference type="NCBI Taxonomy" id="241081"/>
    <lineage>
        <taxon>Eukaryota</taxon>
        <taxon>Fungi</taxon>
        <taxon>Dikarya</taxon>
        <taxon>Ascomycota</taxon>
        <taxon>Pezizomycotina</taxon>
        <taxon>Sordariomycetes</taxon>
        <taxon>Sordariomycetidae</taxon>
        <taxon>Sordariales</taxon>
        <taxon>Sordariaceae</taxon>
        <taxon>Pseudoneurospora</taxon>
    </lineage>
</organism>
<keyword evidence="3" id="KW-1185">Reference proteome</keyword>
<feature type="non-terminal residue" evidence="2">
    <location>
        <position position="228"/>
    </location>
</feature>
<comment type="caution">
    <text evidence="2">The sequence shown here is derived from an EMBL/GenBank/DDBJ whole genome shotgun (WGS) entry which is preliminary data.</text>
</comment>
<dbReference type="EMBL" id="MU859315">
    <property type="protein sequence ID" value="KAK3947776.1"/>
    <property type="molecule type" value="Genomic_DNA"/>
</dbReference>
<evidence type="ECO:0000256" key="1">
    <source>
        <dbReference type="SAM" id="MobiDB-lite"/>
    </source>
</evidence>
<proteinExistence type="predicted"/>
<gene>
    <name evidence="2" type="ORF">QBC32DRAFT_383141</name>
</gene>
<evidence type="ECO:0000313" key="2">
    <source>
        <dbReference type="EMBL" id="KAK3947776.1"/>
    </source>
</evidence>
<reference evidence="2" key="1">
    <citation type="journal article" date="2023" name="Mol. Phylogenet. Evol.">
        <title>Genome-scale phylogeny and comparative genomics of the fungal order Sordariales.</title>
        <authorList>
            <person name="Hensen N."/>
            <person name="Bonometti L."/>
            <person name="Westerberg I."/>
            <person name="Brannstrom I.O."/>
            <person name="Guillou S."/>
            <person name="Cros-Aarteil S."/>
            <person name="Calhoun S."/>
            <person name="Haridas S."/>
            <person name="Kuo A."/>
            <person name="Mondo S."/>
            <person name="Pangilinan J."/>
            <person name="Riley R."/>
            <person name="LaButti K."/>
            <person name="Andreopoulos B."/>
            <person name="Lipzen A."/>
            <person name="Chen C."/>
            <person name="Yan M."/>
            <person name="Daum C."/>
            <person name="Ng V."/>
            <person name="Clum A."/>
            <person name="Steindorff A."/>
            <person name="Ohm R.A."/>
            <person name="Martin F."/>
            <person name="Silar P."/>
            <person name="Natvig D.O."/>
            <person name="Lalanne C."/>
            <person name="Gautier V."/>
            <person name="Ament-Velasquez S.L."/>
            <person name="Kruys A."/>
            <person name="Hutchinson M.I."/>
            <person name="Powell A.J."/>
            <person name="Barry K."/>
            <person name="Miller A.N."/>
            <person name="Grigoriev I.V."/>
            <person name="Debuchy R."/>
            <person name="Gladieux P."/>
            <person name="Hiltunen Thoren M."/>
            <person name="Johannesson H."/>
        </authorList>
    </citation>
    <scope>NUCLEOTIDE SEQUENCE</scope>
    <source>
        <strain evidence="2">CBS 626.80</strain>
    </source>
</reference>
<protein>
    <submittedName>
        <fullName evidence="2">Uncharacterized protein</fullName>
    </submittedName>
</protein>
<feature type="compositionally biased region" description="Basic and acidic residues" evidence="1">
    <location>
        <begin position="20"/>
        <end position="39"/>
    </location>
</feature>
<sequence length="228" mass="25897">MSNSPTYQHPKPNPSTQLQMHERIEDNKDSTGHQLHDDIDGLVNGDTNTMPPNHPVFPAPPNWPLDENQEFSTSSSNTQLPFTPERAFDLKVFEYWKSGHPAYQLAYELASAFSKIPGVTAWNWIRNPYAADAKGECPSSSVTMEVCNNPNQCELSPDMAEALQRFSIPHICEYEQADRLLVDKMVNTALQKAAPYMLARLEEELQKWVAEDMEEYDEDMGSEFEAKL</sequence>
<feature type="region of interest" description="Disordered" evidence="1">
    <location>
        <begin position="1"/>
        <end position="39"/>
    </location>
</feature>
<name>A0AAN6NKZ8_9PEZI</name>
<dbReference type="AlphaFoldDB" id="A0AAN6NKZ8"/>
<accession>A0AAN6NKZ8</accession>
<reference evidence="2" key="2">
    <citation type="submission" date="2023-06" db="EMBL/GenBank/DDBJ databases">
        <authorList>
            <consortium name="Lawrence Berkeley National Laboratory"/>
            <person name="Mondo S.J."/>
            <person name="Hensen N."/>
            <person name="Bonometti L."/>
            <person name="Westerberg I."/>
            <person name="Brannstrom I.O."/>
            <person name="Guillou S."/>
            <person name="Cros-Aarteil S."/>
            <person name="Calhoun S."/>
            <person name="Haridas S."/>
            <person name="Kuo A."/>
            <person name="Pangilinan J."/>
            <person name="Riley R."/>
            <person name="Labutti K."/>
            <person name="Andreopoulos B."/>
            <person name="Lipzen A."/>
            <person name="Chen C."/>
            <person name="Yanf M."/>
            <person name="Daum C."/>
            <person name="Ng V."/>
            <person name="Clum A."/>
            <person name="Steindorff A."/>
            <person name="Ohm R."/>
            <person name="Martin F."/>
            <person name="Silar P."/>
            <person name="Natvig D."/>
            <person name="Lalanne C."/>
            <person name="Gautier V."/>
            <person name="Ament-Velasquez S.L."/>
            <person name="Kruys A."/>
            <person name="Hutchinson M.I."/>
            <person name="Powell A.J."/>
            <person name="Barry K."/>
            <person name="Miller A.N."/>
            <person name="Grigoriev I.V."/>
            <person name="Debuchy R."/>
            <person name="Gladieux P."/>
            <person name="Thoren M.H."/>
            <person name="Johannesson H."/>
        </authorList>
    </citation>
    <scope>NUCLEOTIDE SEQUENCE</scope>
    <source>
        <strain evidence="2">CBS 626.80</strain>
    </source>
</reference>
<dbReference type="Proteomes" id="UP001303222">
    <property type="component" value="Unassembled WGS sequence"/>
</dbReference>
<evidence type="ECO:0000313" key="3">
    <source>
        <dbReference type="Proteomes" id="UP001303222"/>
    </source>
</evidence>